<dbReference type="EMBL" id="WKFB01000202">
    <property type="protein sequence ID" value="KAF6731938.1"/>
    <property type="molecule type" value="Genomic_DNA"/>
</dbReference>
<evidence type="ECO:0000313" key="1">
    <source>
        <dbReference type="EMBL" id="KAF6731938.1"/>
    </source>
</evidence>
<organism evidence="1 2">
    <name type="scientific">Oryzias melastigma</name>
    <name type="common">Marine medaka</name>
    <dbReference type="NCBI Taxonomy" id="30732"/>
    <lineage>
        <taxon>Eukaryota</taxon>
        <taxon>Metazoa</taxon>
        <taxon>Chordata</taxon>
        <taxon>Craniata</taxon>
        <taxon>Vertebrata</taxon>
        <taxon>Euteleostomi</taxon>
        <taxon>Actinopterygii</taxon>
        <taxon>Neopterygii</taxon>
        <taxon>Teleostei</taxon>
        <taxon>Neoteleostei</taxon>
        <taxon>Acanthomorphata</taxon>
        <taxon>Ovalentaria</taxon>
        <taxon>Atherinomorphae</taxon>
        <taxon>Beloniformes</taxon>
        <taxon>Adrianichthyidae</taxon>
        <taxon>Oryziinae</taxon>
        <taxon>Oryzias</taxon>
    </lineage>
</organism>
<proteinExistence type="predicted"/>
<accession>A0A834CHC5</accession>
<name>A0A834CHC5_ORYME</name>
<sequence>MMRPDEARGSPVGPEAAAPPELFCFLRINLTNCEGKITSIKPNRNKGSGLSSVVLLPSEVAQFHCDSITQSSRGPEGGALPAHTCRDLSLKTEGVKQTERNMSLSSN</sequence>
<dbReference type="Proteomes" id="UP000646548">
    <property type="component" value="Unassembled WGS sequence"/>
</dbReference>
<gene>
    <name evidence="1" type="ORF">FQA47_020993</name>
</gene>
<comment type="caution">
    <text evidence="1">The sequence shown here is derived from an EMBL/GenBank/DDBJ whole genome shotgun (WGS) entry which is preliminary data.</text>
</comment>
<reference evidence="1" key="1">
    <citation type="journal article" name="BMC Genomics">
        <title>Long-read sequencing and de novo genome assembly of marine medaka (Oryzias melastigma).</title>
        <authorList>
            <person name="Liang P."/>
            <person name="Saqib H.S.A."/>
            <person name="Ni X."/>
            <person name="Shen Y."/>
        </authorList>
    </citation>
    <scope>NUCLEOTIDE SEQUENCE</scope>
    <source>
        <strain evidence="1">Bigg-433</strain>
    </source>
</reference>
<protein>
    <submittedName>
        <fullName evidence="1">Uncharacterized protein</fullName>
    </submittedName>
</protein>
<dbReference type="AlphaFoldDB" id="A0A834CHC5"/>
<evidence type="ECO:0000313" key="2">
    <source>
        <dbReference type="Proteomes" id="UP000646548"/>
    </source>
</evidence>